<keyword evidence="1" id="KW-0325">Glycoprotein</keyword>
<accession>A0A8S1MZ93</accession>
<dbReference type="OrthoDB" id="287337at2759"/>
<evidence type="ECO:0000259" key="3">
    <source>
        <dbReference type="SMART" id="SM00423"/>
    </source>
</evidence>
<feature type="chain" id="PRO_5035921622" description="PSI domain-containing protein" evidence="2">
    <location>
        <begin position="18"/>
        <end position="1337"/>
    </location>
</feature>
<dbReference type="Proteomes" id="UP000692954">
    <property type="component" value="Unassembled WGS sequence"/>
</dbReference>
<comment type="caution">
    <text evidence="4">The sequence shown here is derived from an EMBL/GenBank/DDBJ whole genome shotgun (WGS) entry which is preliminary data.</text>
</comment>
<protein>
    <recommendedName>
        <fullName evidence="3">PSI domain-containing protein</fullName>
    </recommendedName>
</protein>
<evidence type="ECO:0000256" key="2">
    <source>
        <dbReference type="SAM" id="SignalP"/>
    </source>
</evidence>
<feature type="domain" description="PSI" evidence="3">
    <location>
        <begin position="664"/>
        <end position="709"/>
    </location>
</feature>
<dbReference type="SMART" id="SM00423">
    <property type="entry name" value="PSI"/>
    <property type="match status" value="6"/>
</dbReference>
<feature type="domain" description="PSI" evidence="3">
    <location>
        <begin position="256"/>
        <end position="300"/>
    </location>
</feature>
<gene>
    <name evidence="4" type="ORF">PSON_ATCC_30995.1.T0400165</name>
</gene>
<feature type="domain" description="PSI" evidence="3">
    <location>
        <begin position="789"/>
        <end position="834"/>
    </location>
</feature>
<dbReference type="EMBL" id="CAJJDN010000040">
    <property type="protein sequence ID" value="CAD8080294.1"/>
    <property type="molecule type" value="Genomic_DNA"/>
</dbReference>
<sequence length="1337" mass="148304">MKIRAVLLLFFISQVFAGTLIKSEACICKQILSLLDCNAQIDCQWNSTSALCETRKSTDIESYCSQSNTCPVTGCAFYNKKCKPFSGCTVYTAATHIDCQAISPLCTSDGEKCINISTVCDDYLVQTACEINTQQFPCFWDIENKKCQEISACNQFPTTYDSHQKCNMMGNDKSLQCTVKETGGCTNIEDDCTKQTEKGCIINTLGNSCFWDNGSCKEKNCTNAPSSYNTQAQCELFLGSCSVNENLQGCMDSPQTCENYTKESQCISVNGTICFWFSITCIEGQENCTASSGCKTWVCENALSTTNTDQLCSQFKSECTVNATNSGCIKRMSTCTGYTTENQCLKTLDETQICYWNGTSCVNKNCTNAVLAIYSEQTCSRFIPICTLVNDKCGVRSCSTYKTEQLCSVDYQNQQCVWSGSCVVRTCQNANDEYNTHNECQDWLKICTVQKDLAGCQIQELNCSNYLKQEQCYMANNNTIFCLWVNNKCIQKTCLTANSLISSDDECNYYLNGCMINNNRAGCVARKVNCSDLLQFQCTFTITGQQCFWNGTNCVNRLCTHANFNTFKACSTFLQTCTVSYTGTNFNGCVDKFNLCSNYEYEQNCIESITEGKCIWNKKASPNACQVRTCSNSDQTTSDAACNNHLDTCTVNIAKTGCIERNDKCTQYTSQINCIKNKTGGECLWYNNACTDKTCDKADKIFTTHEACQFYSKKCTTNGKGCIDIDSCSSYNLKSGCVIDKNKQDCAFQPSCNVLQCSDAPQSYSTDEECRKFKIECTTNGRGCVIRTTCTDAYLQQACVTDSQNNKCAWINNRCVNFGCNSAPSKYVTEKECQLYKQGCTVNQSGGCIQKGSCKDAKIQAACTSDKDGNECEFSAAGCRDKVCSDYTFTTHKECQTAKSTCTTDGIKCVNQQNCELKTKSGCFYGINGPCLWIRDACYAYTSCQSLSFLDHTECYSFSNECTTDGQSCVAIDKCSNLPIQSCFYGTDGRCVFTPETLNGEGKCKVYDGCKSAFYNTHIQCQNVDPTCTTDETSCIDLQDCSSYTKSSNCIIDTKRNKCYYDDKEKKCILLECKHLTLITHQECYDQLSTCTSDNTKCINIAKCETYTKEYCNTSLGTDGKCLYDPNIIKCRQALCTELNDNCSSISNCVDSGIGCVIKATCDKYLTETACLQGGTDGLCVWYLNNGEGACKLMTNCSDGSSNKDTCLQKSWNCQWTESASKSVCVQHTCSSKFKETGLCQPILDFDQKNFELCALTSSQCISMEFPSLTEGNCFQATAFTYTWDSTHQKCLKCGTTFTNNTNNQSNNSNNQTNTTDSSSESILQFKFIIMIISIYI</sequence>
<evidence type="ECO:0000256" key="1">
    <source>
        <dbReference type="ARBA" id="ARBA00023180"/>
    </source>
</evidence>
<feature type="domain" description="PSI" evidence="3">
    <location>
        <begin position="119"/>
        <end position="167"/>
    </location>
</feature>
<proteinExistence type="predicted"/>
<dbReference type="InterPro" id="IPR002895">
    <property type="entry name" value="Paramecium_SA"/>
</dbReference>
<dbReference type="SMART" id="SM00639">
    <property type="entry name" value="PSA"/>
    <property type="match status" value="17"/>
</dbReference>
<keyword evidence="2" id="KW-0732">Signal</keyword>
<organism evidence="4 5">
    <name type="scientific">Paramecium sonneborni</name>
    <dbReference type="NCBI Taxonomy" id="65129"/>
    <lineage>
        <taxon>Eukaryota</taxon>
        <taxon>Sar</taxon>
        <taxon>Alveolata</taxon>
        <taxon>Ciliophora</taxon>
        <taxon>Intramacronucleata</taxon>
        <taxon>Oligohymenophorea</taxon>
        <taxon>Peniculida</taxon>
        <taxon>Parameciidae</taxon>
        <taxon>Paramecium</taxon>
    </lineage>
</organism>
<feature type="domain" description="PSI" evidence="3">
    <location>
        <begin position="1040"/>
        <end position="1092"/>
    </location>
</feature>
<reference evidence="4" key="1">
    <citation type="submission" date="2021-01" db="EMBL/GenBank/DDBJ databases">
        <authorList>
            <consortium name="Genoscope - CEA"/>
            <person name="William W."/>
        </authorList>
    </citation>
    <scope>NUCLEOTIDE SEQUENCE</scope>
</reference>
<dbReference type="Pfam" id="PF01508">
    <property type="entry name" value="Paramecium_SA"/>
    <property type="match status" value="15"/>
</dbReference>
<dbReference type="InterPro" id="IPR016201">
    <property type="entry name" value="PSI"/>
</dbReference>
<name>A0A8S1MZ93_9CILI</name>
<evidence type="ECO:0000313" key="5">
    <source>
        <dbReference type="Proteomes" id="UP000692954"/>
    </source>
</evidence>
<feature type="signal peptide" evidence="2">
    <location>
        <begin position="1"/>
        <end position="17"/>
    </location>
</feature>
<evidence type="ECO:0000313" key="4">
    <source>
        <dbReference type="EMBL" id="CAD8080294.1"/>
    </source>
</evidence>
<feature type="domain" description="PSI" evidence="3">
    <location>
        <begin position="334"/>
        <end position="380"/>
    </location>
</feature>
<keyword evidence="5" id="KW-1185">Reference proteome</keyword>